<proteinExistence type="predicted"/>
<dbReference type="Pfam" id="PF18199">
    <property type="entry name" value="Dynein_C"/>
    <property type="match status" value="1"/>
</dbReference>
<organism evidence="2">
    <name type="scientific">Arion vulgaris</name>
    <dbReference type="NCBI Taxonomy" id="1028688"/>
    <lineage>
        <taxon>Eukaryota</taxon>
        <taxon>Metazoa</taxon>
        <taxon>Spiralia</taxon>
        <taxon>Lophotrochozoa</taxon>
        <taxon>Mollusca</taxon>
        <taxon>Gastropoda</taxon>
        <taxon>Heterobranchia</taxon>
        <taxon>Euthyneura</taxon>
        <taxon>Panpulmonata</taxon>
        <taxon>Eupulmonata</taxon>
        <taxon>Stylommatophora</taxon>
        <taxon>Helicina</taxon>
        <taxon>Arionoidea</taxon>
        <taxon>Arionidae</taxon>
        <taxon>Arion</taxon>
    </lineage>
</organism>
<dbReference type="GO" id="GO:0045505">
    <property type="term" value="F:dynein intermediate chain binding"/>
    <property type="evidence" value="ECO:0007669"/>
    <property type="project" value="InterPro"/>
</dbReference>
<dbReference type="InterPro" id="IPR026983">
    <property type="entry name" value="DHC"/>
</dbReference>
<feature type="non-terminal residue" evidence="2">
    <location>
        <position position="1"/>
    </location>
</feature>
<evidence type="ECO:0000313" key="2">
    <source>
        <dbReference type="EMBL" id="CEK62728.1"/>
    </source>
</evidence>
<dbReference type="GO" id="GO:0051959">
    <property type="term" value="F:dynein light intermediate chain binding"/>
    <property type="evidence" value="ECO:0007669"/>
    <property type="project" value="InterPro"/>
</dbReference>
<gene>
    <name evidence="2" type="primary">ORF46007</name>
</gene>
<feature type="domain" description="Dynein heavy chain C-terminal" evidence="1">
    <location>
        <begin position="3"/>
        <end position="124"/>
    </location>
</feature>
<dbReference type="PANTHER" id="PTHR46961">
    <property type="entry name" value="DYNEIN HEAVY CHAIN 1, AXONEMAL-LIKE PROTEIN"/>
    <property type="match status" value="1"/>
</dbReference>
<dbReference type="AlphaFoldDB" id="A0A0B6Z2F6"/>
<dbReference type="Gene3D" id="1.20.1270.280">
    <property type="match status" value="1"/>
</dbReference>
<evidence type="ECO:0000259" key="1">
    <source>
        <dbReference type="Pfam" id="PF18199"/>
    </source>
</evidence>
<protein>
    <recommendedName>
        <fullName evidence="1">Dynein heavy chain C-terminal domain-containing protein</fullName>
    </recommendedName>
</protein>
<dbReference type="InterPro" id="IPR041228">
    <property type="entry name" value="Dynein_C"/>
</dbReference>
<dbReference type="EMBL" id="HACG01015863">
    <property type="protein sequence ID" value="CEK62728.1"/>
    <property type="molecule type" value="Transcribed_RNA"/>
</dbReference>
<name>A0A0B6Z2F6_9EUPU</name>
<dbReference type="GO" id="GO:0007018">
    <property type="term" value="P:microtubule-based movement"/>
    <property type="evidence" value="ECO:0007669"/>
    <property type="project" value="InterPro"/>
</dbReference>
<accession>A0A0B6Z2F6</accession>
<dbReference type="GO" id="GO:0030286">
    <property type="term" value="C:dynein complex"/>
    <property type="evidence" value="ECO:0007669"/>
    <property type="project" value="InterPro"/>
</dbReference>
<sequence>QEEQVPVNWVHPNCQPCTHSLVSWLEDLNKRYKQLNKWVHCGMVPKCVDGQLTESSAIARGKLTSVWLGGLVNPQAILTAVRWEKAILSRVSLEDVNFECVVLKNVDDVDLEESGLFVTDIFLEN</sequence>
<reference evidence="2" key="1">
    <citation type="submission" date="2014-12" db="EMBL/GenBank/DDBJ databases">
        <title>Insight into the proteome of Arion vulgaris.</title>
        <authorList>
            <person name="Aradska J."/>
            <person name="Bulat T."/>
            <person name="Smidak R."/>
            <person name="Sarate P."/>
            <person name="Gangsoo J."/>
            <person name="Sialana F."/>
            <person name="Bilban M."/>
            <person name="Lubec G."/>
        </authorList>
    </citation>
    <scope>NUCLEOTIDE SEQUENCE</scope>
    <source>
        <tissue evidence="2">Skin</tissue>
    </source>
</reference>
<feature type="non-terminal residue" evidence="2">
    <location>
        <position position="125"/>
    </location>
</feature>
<dbReference type="PANTHER" id="PTHR46961:SF21">
    <property type="entry name" value="LOW QUALITY PROTEIN: DYNEIN BETA CHAIN, FLAGELLAR OUTER ARM-LIKE"/>
    <property type="match status" value="1"/>
</dbReference>